<evidence type="ECO:0000313" key="1">
    <source>
        <dbReference type="EMBL" id="TGD59105.1"/>
    </source>
</evidence>
<dbReference type="Proteomes" id="UP000297407">
    <property type="component" value="Unassembled WGS sequence"/>
</dbReference>
<evidence type="ECO:0008006" key="3">
    <source>
        <dbReference type="Google" id="ProtNLM"/>
    </source>
</evidence>
<accession>A0A4Z0L9G3</accession>
<organism evidence="1 2">
    <name type="scientific">Flavobacterium humi</name>
    <dbReference type="NCBI Taxonomy" id="2562683"/>
    <lineage>
        <taxon>Bacteria</taxon>
        <taxon>Pseudomonadati</taxon>
        <taxon>Bacteroidota</taxon>
        <taxon>Flavobacteriia</taxon>
        <taxon>Flavobacteriales</taxon>
        <taxon>Flavobacteriaceae</taxon>
        <taxon>Flavobacterium</taxon>
    </lineage>
</organism>
<dbReference type="EMBL" id="SRLH01000002">
    <property type="protein sequence ID" value="TGD59105.1"/>
    <property type="molecule type" value="Genomic_DNA"/>
</dbReference>
<dbReference type="AlphaFoldDB" id="A0A4Z0L9G3"/>
<dbReference type="InterPro" id="IPR053851">
    <property type="entry name" value="DUF6929"/>
</dbReference>
<protein>
    <recommendedName>
        <fullName evidence="3">BPP domain-containing protein</fullName>
    </recommendedName>
</protein>
<dbReference type="Pfam" id="PF22000">
    <property type="entry name" value="DUF6929"/>
    <property type="match status" value="1"/>
</dbReference>
<dbReference type="RefSeq" id="WP_135525415.1">
    <property type="nucleotide sequence ID" value="NZ_SRLH01000002.1"/>
</dbReference>
<proteinExistence type="predicted"/>
<evidence type="ECO:0000313" key="2">
    <source>
        <dbReference type="Proteomes" id="UP000297407"/>
    </source>
</evidence>
<keyword evidence="2" id="KW-1185">Reference proteome</keyword>
<comment type="caution">
    <text evidence="1">The sequence shown here is derived from an EMBL/GenBank/DDBJ whole genome shotgun (WGS) entry which is preliminary data.</text>
</comment>
<dbReference type="OrthoDB" id="6710009at2"/>
<reference evidence="1 2" key="1">
    <citation type="submission" date="2019-04" db="EMBL/GenBank/DDBJ databases">
        <title>Flavobacterium sp. strain DS2-A Genome sequencing and assembly.</title>
        <authorList>
            <person name="Kim I."/>
        </authorList>
    </citation>
    <scope>NUCLEOTIDE SEQUENCE [LARGE SCALE GENOMIC DNA]</scope>
    <source>
        <strain evidence="1 2">DS2-A</strain>
    </source>
</reference>
<sequence>MEKFQLTPFLDVNGIGSASGLVHYQDSLFIISDNSGFLYEYRLGAQDTLQHTLVSGPAQNIEKKRKPDLESITLKDNKLYIFGSGATENRNRHFIFDPRTQEVSEKSLENLYRKVKTMAGISDDDLNIEGALFYKDSLYLFQRGNGANSQNGIVAIDHYNEEEGCNDGMPIRFVPVSLPKIGHVEATFTDAVLVAGKIYFLAAAEDSVSTYEDGEVLGSLVGCMDAVSFEVDFTIQITNTIKFEGLTPFGQSETGIIFLLCEDNDTEALESRIYKLEIPKPAPGRD</sequence>
<name>A0A4Z0L9G3_9FLAO</name>
<gene>
    <name evidence="1" type="ORF">E4635_04440</name>
</gene>